<dbReference type="Pfam" id="PF00005">
    <property type="entry name" value="ABC_tran"/>
    <property type="match status" value="2"/>
</dbReference>
<dbReference type="GO" id="GO:0016887">
    <property type="term" value="F:ATP hydrolysis activity"/>
    <property type="evidence" value="ECO:0007669"/>
    <property type="project" value="InterPro"/>
</dbReference>
<protein>
    <submittedName>
        <fullName evidence="11">Cobalt ABC transporter ATP-binding protein</fullName>
    </submittedName>
</protein>
<dbReference type="Proteomes" id="UP000190256">
    <property type="component" value="Unassembled WGS sequence"/>
</dbReference>
<dbReference type="EMBL" id="MRAE01000048">
    <property type="protein sequence ID" value="OOO63944.1"/>
    <property type="molecule type" value="Genomic_DNA"/>
</dbReference>
<dbReference type="RefSeq" id="WP_078022856.1">
    <property type="nucleotide sequence ID" value="NZ_JADPGM010000001.1"/>
</dbReference>
<gene>
    <name evidence="10" type="ORF">BS637_02100</name>
    <name evidence="11" type="ORF">BS638_12715</name>
</gene>
<dbReference type="SMART" id="SM00382">
    <property type="entry name" value="AAA"/>
    <property type="match status" value="2"/>
</dbReference>
<dbReference type="OrthoDB" id="501320at2"/>
<dbReference type="STRING" id="1962263.BS637_02100"/>
<dbReference type="PANTHER" id="PTHR43553">
    <property type="entry name" value="HEAVY METAL TRANSPORTER"/>
    <property type="match status" value="1"/>
</dbReference>
<evidence type="ECO:0000313" key="12">
    <source>
        <dbReference type="Proteomes" id="UP000190206"/>
    </source>
</evidence>
<keyword evidence="3" id="KW-0813">Transport</keyword>
<evidence type="ECO:0000256" key="2">
    <source>
        <dbReference type="ARBA" id="ARBA00005417"/>
    </source>
</evidence>
<feature type="domain" description="ABC transporter" evidence="9">
    <location>
        <begin position="251"/>
        <end position="477"/>
    </location>
</feature>
<keyword evidence="5" id="KW-0547">Nucleotide-binding</keyword>
<dbReference type="PANTHER" id="PTHR43553:SF19">
    <property type="entry name" value="HMP_THIAMINE IMPORT ATP-BINDING PROTEIN YKOD-RELATED"/>
    <property type="match status" value="1"/>
</dbReference>
<evidence type="ECO:0000256" key="6">
    <source>
        <dbReference type="ARBA" id="ARBA00022840"/>
    </source>
</evidence>
<keyword evidence="7" id="KW-1278">Translocase</keyword>
<dbReference type="AlphaFoldDB" id="A0A1S9I0T5"/>
<evidence type="ECO:0000313" key="10">
    <source>
        <dbReference type="EMBL" id="OOO63218.1"/>
    </source>
</evidence>
<evidence type="ECO:0000313" key="13">
    <source>
        <dbReference type="Proteomes" id="UP000190256"/>
    </source>
</evidence>
<feature type="domain" description="ABC transporter" evidence="9">
    <location>
        <begin position="2"/>
        <end position="241"/>
    </location>
</feature>
<evidence type="ECO:0000256" key="7">
    <source>
        <dbReference type="ARBA" id="ARBA00022967"/>
    </source>
</evidence>
<dbReference type="PROSITE" id="PS00211">
    <property type="entry name" value="ABC_TRANSPORTER_1"/>
    <property type="match status" value="1"/>
</dbReference>
<dbReference type="EMBL" id="MRAD01000002">
    <property type="protein sequence ID" value="OOO63218.1"/>
    <property type="molecule type" value="Genomic_DNA"/>
</dbReference>
<dbReference type="InterPro" id="IPR015856">
    <property type="entry name" value="ABC_transpr_CbiO/EcfA_su"/>
</dbReference>
<dbReference type="Proteomes" id="UP000190206">
    <property type="component" value="Unassembled WGS sequence"/>
</dbReference>
<evidence type="ECO:0000313" key="11">
    <source>
        <dbReference type="EMBL" id="OOO63944.1"/>
    </source>
</evidence>
<evidence type="ECO:0000256" key="8">
    <source>
        <dbReference type="ARBA" id="ARBA00023136"/>
    </source>
</evidence>
<evidence type="ECO:0000256" key="4">
    <source>
        <dbReference type="ARBA" id="ARBA00022475"/>
    </source>
</evidence>
<organism evidence="11 13">
    <name type="scientific">Clostridium tepidum</name>
    <dbReference type="NCBI Taxonomy" id="1962263"/>
    <lineage>
        <taxon>Bacteria</taxon>
        <taxon>Bacillati</taxon>
        <taxon>Bacillota</taxon>
        <taxon>Clostridia</taxon>
        <taxon>Eubacteriales</taxon>
        <taxon>Clostridiaceae</taxon>
        <taxon>Clostridium</taxon>
    </lineage>
</organism>
<keyword evidence="4" id="KW-1003">Cell membrane</keyword>
<dbReference type="GO" id="GO:0042626">
    <property type="term" value="F:ATPase-coupled transmembrane transporter activity"/>
    <property type="evidence" value="ECO:0007669"/>
    <property type="project" value="TreeGrafter"/>
</dbReference>
<dbReference type="InterPro" id="IPR050095">
    <property type="entry name" value="ECF_ABC_transporter_ATP-bd"/>
</dbReference>
<keyword evidence="6 11" id="KW-0067">ATP-binding</keyword>
<sequence length="477" mass="54193">MLEIKNLSLSFQNNYKVFKNISIKVKKNKITLLTGKSGCGKSSLLMCITGVIPDIIEGNISGEIIYKGENIENKGIKTVSGEIAYMFQDPDSQLCTFTVEDEIAFGLENINIDPFHMDNIIDKVLEQVGIKHLKKRRLNQLSGGEKQKVALASILALDPEVILMDEPTANLDPKSTKEIIKLIKNLRDNFHKTILIVEHKISEFSEIIDDVIWFEKDRAKNIEKASFMESYKSLSFPHNLRKNKECTEKILEAKRIYFTYNKDINVLKNVNFSLYKGEIAAIIGPNGAGKSTLSKILMGLLKLENGSILIKGRDIRDINTRELGEYIGLVFQNPEHQFIKMTVEKEMALSLEIRREDSETVKNTVNSYLSIFDLDNHRLSNPFSLSQGQKRRLSTASMMINGQSILILDEPTYGQDRTNLEKLINLLYKINSQGTSILMITHDMDMVLNCCDRVIQLENGEIKYEGSPKNIKENIFT</sequence>
<dbReference type="CDD" id="cd03225">
    <property type="entry name" value="ABC_cobalt_CbiO_domain1"/>
    <property type="match status" value="2"/>
</dbReference>
<comment type="caution">
    <text evidence="11">The sequence shown here is derived from an EMBL/GenBank/DDBJ whole genome shotgun (WGS) entry which is preliminary data.</text>
</comment>
<dbReference type="NCBIfam" id="NF010167">
    <property type="entry name" value="PRK13648.1"/>
    <property type="match status" value="2"/>
</dbReference>
<name>A0A1S9I0T5_9CLOT</name>
<comment type="subcellular location">
    <subcellularLocation>
        <location evidence="1">Cell membrane</location>
        <topology evidence="1">Peripheral membrane protein</topology>
    </subcellularLocation>
</comment>
<comment type="similarity">
    <text evidence="2">Belongs to the ABC transporter superfamily.</text>
</comment>
<dbReference type="SUPFAM" id="SSF52540">
    <property type="entry name" value="P-loop containing nucleoside triphosphate hydrolases"/>
    <property type="match status" value="2"/>
</dbReference>
<reference evidence="11 13" key="1">
    <citation type="submission" date="2016-12" db="EMBL/GenBank/DDBJ databases">
        <title>Clostridium tepidum sp. nov., a close relative of Clostridium sporogenes and Clostridium botulinum Group I.</title>
        <authorList>
            <person name="Dobritsa A.P."/>
            <person name="Kutumbaka K.K."/>
            <person name="Werner K."/>
            <person name="Wiedmann M."/>
            <person name="Asmus A."/>
            <person name="Samadpour M."/>
        </authorList>
    </citation>
    <scope>NUCLEOTIDE SEQUENCE [LARGE SCALE GENOMIC DNA]</scope>
    <source>
        <strain evidence="11 13">IEH 97212</strain>
    </source>
</reference>
<evidence type="ECO:0000259" key="9">
    <source>
        <dbReference type="PROSITE" id="PS50893"/>
    </source>
</evidence>
<dbReference type="InterPro" id="IPR003439">
    <property type="entry name" value="ABC_transporter-like_ATP-bd"/>
</dbReference>
<keyword evidence="8" id="KW-0472">Membrane</keyword>
<keyword evidence="12" id="KW-1185">Reference proteome</keyword>
<evidence type="ECO:0000256" key="3">
    <source>
        <dbReference type="ARBA" id="ARBA00022448"/>
    </source>
</evidence>
<dbReference type="GO" id="GO:0005524">
    <property type="term" value="F:ATP binding"/>
    <property type="evidence" value="ECO:0007669"/>
    <property type="project" value="UniProtKB-KW"/>
</dbReference>
<dbReference type="PROSITE" id="PS50893">
    <property type="entry name" value="ABC_TRANSPORTER_2"/>
    <property type="match status" value="2"/>
</dbReference>
<proteinExistence type="inferred from homology"/>
<dbReference type="InterPro" id="IPR027417">
    <property type="entry name" value="P-loop_NTPase"/>
</dbReference>
<evidence type="ECO:0000256" key="1">
    <source>
        <dbReference type="ARBA" id="ARBA00004202"/>
    </source>
</evidence>
<dbReference type="GO" id="GO:0043190">
    <property type="term" value="C:ATP-binding cassette (ABC) transporter complex"/>
    <property type="evidence" value="ECO:0007669"/>
    <property type="project" value="TreeGrafter"/>
</dbReference>
<accession>A0A1S9I0T5</accession>
<dbReference type="Gene3D" id="3.40.50.300">
    <property type="entry name" value="P-loop containing nucleotide triphosphate hydrolases"/>
    <property type="match status" value="2"/>
</dbReference>
<reference evidence="10 12" key="2">
    <citation type="submission" date="2016-12" db="EMBL/GenBank/DDBJ databases">
        <title>Clostridium tepidum sp. nov., a close relative of Clostridium sporogenes and Clostridium botulinum Group I.</title>
        <authorList>
            <person name="Dobritsa A.P."/>
            <person name="Kutumbaka K."/>
            <person name="Werner K."/>
            <person name="Samadpour M."/>
        </authorList>
    </citation>
    <scope>NUCLEOTIDE SEQUENCE [LARGE SCALE GENOMIC DNA]</scope>
    <source>
        <strain evidence="10 12">PE</strain>
    </source>
</reference>
<evidence type="ECO:0000256" key="5">
    <source>
        <dbReference type="ARBA" id="ARBA00022741"/>
    </source>
</evidence>
<dbReference type="InterPro" id="IPR017871">
    <property type="entry name" value="ABC_transporter-like_CS"/>
</dbReference>
<dbReference type="InterPro" id="IPR003593">
    <property type="entry name" value="AAA+_ATPase"/>
</dbReference>